<evidence type="ECO:0000259" key="1">
    <source>
        <dbReference type="Pfam" id="PF13966"/>
    </source>
</evidence>
<gene>
    <name evidence="2" type="ORF">CK203_011043</name>
</gene>
<proteinExistence type="predicted"/>
<sequence>MGFGDKWIRWIRWCISTGDSPSPYLFVIVMEALSSLLKKANLGGFLSGWRVSGRGREGVEAILGLKVNLEKSELILMRRMENVEGLDQEFGCRVGVLPSSYLGLLLGAPFKSVSIGDGVNERMRLKQIQKDFLWGGGALEQKPHLVRWAIINSNKNKGGEKYREEKGGWRSYKVREGYGGPLESYKKGMRLLGKQSGILCGRLNNWEVDLVERFFMRLQRWRVSSDEEDRLVWAREKCGKFYVKAMYKVLELGGPSNFPVVVIWNSWVPPKVNFFAWEATWSKVLTLDLLMRRGWSMENKCFLCHKQKESIDRMLIHYIKT</sequence>
<dbReference type="AlphaFoldDB" id="A0A438JIL1"/>
<organism evidence="2 3">
    <name type="scientific">Vitis vinifera</name>
    <name type="common">Grape</name>
    <dbReference type="NCBI Taxonomy" id="29760"/>
    <lineage>
        <taxon>Eukaryota</taxon>
        <taxon>Viridiplantae</taxon>
        <taxon>Streptophyta</taxon>
        <taxon>Embryophyta</taxon>
        <taxon>Tracheophyta</taxon>
        <taxon>Spermatophyta</taxon>
        <taxon>Magnoliopsida</taxon>
        <taxon>eudicotyledons</taxon>
        <taxon>Gunneridae</taxon>
        <taxon>Pentapetalae</taxon>
        <taxon>rosids</taxon>
        <taxon>Vitales</taxon>
        <taxon>Vitaceae</taxon>
        <taxon>Viteae</taxon>
        <taxon>Vitis</taxon>
    </lineage>
</organism>
<reference evidence="2 3" key="1">
    <citation type="journal article" date="2018" name="PLoS Genet.">
        <title>Population sequencing reveals clonal diversity and ancestral inbreeding in the grapevine cultivar Chardonnay.</title>
        <authorList>
            <person name="Roach M.J."/>
            <person name="Johnson D.L."/>
            <person name="Bohlmann J."/>
            <person name="van Vuuren H.J."/>
            <person name="Jones S.J."/>
            <person name="Pretorius I.S."/>
            <person name="Schmidt S.A."/>
            <person name="Borneman A.R."/>
        </authorList>
    </citation>
    <scope>NUCLEOTIDE SEQUENCE [LARGE SCALE GENOMIC DNA]</scope>
    <source>
        <strain evidence="3">cv. Chardonnay</strain>
        <tissue evidence="2">Leaf</tissue>
    </source>
</reference>
<dbReference type="InterPro" id="IPR026960">
    <property type="entry name" value="RVT-Znf"/>
</dbReference>
<evidence type="ECO:0000313" key="2">
    <source>
        <dbReference type="EMBL" id="RVX08787.1"/>
    </source>
</evidence>
<dbReference type="EMBL" id="QGNW01000040">
    <property type="protein sequence ID" value="RVX08787.1"/>
    <property type="molecule type" value="Genomic_DNA"/>
</dbReference>
<dbReference type="Pfam" id="PF13966">
    <property type="entry name" value="zf-RVT"/>
    <property type="match status" value="1"/>
</dbReference>
<evidence type="ECO:0000313" key="3">
    <source>
        <dbReference type="Proteomes" id="UP000288805"/>
    </source>
</evidence>
<name>A0A438JIL1_VITVI</name>
<protein>
    <recommendedName>
        <fullName evidence="1">Reverse transcriptase zinc-binding domain-containing protein</fullName>
    </recommendedName>
</protein>
<feature type="domain" description="Reverse transcriptase zinc-binding" evidence="1">
    <location>
        <begin position="241"/>
        <end position="317"/>
    </location>
</feature>
<comment type="caution">
    <text evidence="2">The sequence shown here is derived from an EMBL/GenBank/DDBJ whole genome shotgun (WGS) entry which is preliminary data.</text>
</comment>
<accession>A0A438JIL1</accession>
<dbReference type="Proteomes" id="UP000288805">
    <property type="component" value="Unassembled WGS sequence"/>
</dbReference>